<comment type="caution">
    <text evidence="2">The sequence shown here is derived from an EMBL/GenBank/DDBJ whole genome shotgun (WGS) entry which is preliminary data.</text>
</comment>
<feature type="domain" description="Heterokaryon incompatibility" evidence="1">
    <location>
        <begin position="199"/>
        <end position="364"/>
    </location>
</feature>
<sequence>MKAKFPSTTKMGSRTWHNVPIEGSYFDMYGNAGFLGYLKRRGIDMFRYKVVASRKDYAYFSRDVLESLRQEYEQEREHRRKLAEEWKRQREVQEVKSRLLGEPTPVAAKVPDELEAAQDVLPDSPKSKAVDFDLLELLLPGYRSKDSKNFSRPAEAPMYEPLPGPGWFRLLVIEPWRADNDGLRCNLRAVRLDDAAGKYSALSYCWTQPVRGAVQGLVCNGLAIDVGENLRLALENTRYSTLPRIVWVDALCINQDDLAERNQQVQLMGKIYQQAIETIVWLGDVFPRGPTRPEFDAICKVVKAWDKSLRPFYESRNGKGKLCRHEPGISRGQSSWSGPRAFDAYLVSDLFGCPWFERRWVIQEVALARTAVIKVPAAAIQWKWIGLAAGIIRTNHDWLINSYRMPNLYNAYLISRLSTHGPLPPLDLGLLSLLRLTTGFKTTEKLDVVFALLGFLNRQGESSSSRSSSEAVRVDYSLSESELGILVAESHMAQSRRPLSFLSDAVGVSEKPTWSPRWTHKMASMLDPWSLNDDTDAFNPAKGLSFKRFQSTDPSQLKVEGVQLSQVAWRTATFGPREDFNSIMADLIRMLHRCHGGWDIWNASTIPAVVRTFCGERDRYGGRAKHLDHLATQFSDFIRTWSQCHPDDFPELGQVMNSERFYSGGRGMMAWVDAAETVCLGRCLFYTTSGHIGLGPGDTALDDVVCIVGGAVMPIVVRPLGDHFGIVGDCYVNGVMDGEAVADMAQGRTLRGPIPVNNADRQAQSRFEPLQLKLVSLC</sequence>
<dbReference type="PANTHER" id="PTHR24148:SF64">
    <property type="entry name" value="HETEROKARYON INCOMPATIBILITY DOMAIN-CONTAINING PROTEIN"/>
    <property type="match status" value="1"/>
</dbReference>
<evidence type="ECO:0000313" key="3">
    <source>
        <dbReference type="Proteomes" id="UP000736672"/>
    </source>
</evidence>
<evidence type="ECO:0000259" key="1">
    <source>
        <dbReference type="Pfam" id="PF06985"/>
    </source>
</evidence>
<dbReference type="EMBL" id="JAGTJS010000030">
    <property type="protein sequence ID" value="KAH7231983.1"/>
    <property type="molecule type" value="Genomic_DNA"/>
</dbReference>
<proteinExistence type="predicted"/>
<dbReference type="InterPro" id="IPR010730">
    <property type="entry name" value="HET"/>
</dbReference>
<accession>A0A9P9G4B6</accession>
<dbReference type="PANTHER" id="PTHR24148">
    <property type="entry name" value="ANKYRIN REPEAT DOMAIN-CONTAINING PROTEIN 39 HOMOLOG-RELATED"/>
    <property type="match status" value="1"/>
</dbReference>
<dbReference type="Proteomes" id="UP000736672">
    <property type="component" value="Unassembled WGS sequence"/>
</dbReference>
<keyword evidence="3" id="KW-1185">Reference proteome</keyword>
<name>A0A9P9G4B6_FUSSL</name>
<gene>
    <name evidence="2" type="ORF">B0J15DRAFT_505466</name>
</gene>
<dbReference type="Pfam" id="PF26639">
    <property type="entry name" value="Het-6_barrel"/>
    <property type="match status" value="1"/>
</dbReference>
<organism evidence="2 3">
    <name type="scientific">Fusarium solani</name>
    <name type="common">Filamentous fungus</name>
    <dbReference type="NCBI Taxonomy" id="169388"/>
    <lineage>
        <taxon>Eukaryota</taxon>
        <taxon>Fungi</taxon>
        <taxon>Dikarya</taxon>
        <taxon>Ascomycota</taxon>
        <taxon>Pezizomycotina</taxon>
        <taxon>Sordariomycetes</taxon>
        <taxon>Hypocreomycetidae</taxon>
        <taxon>Hypocreales</taxon>
        <taxon>Nectriaceae</taxon>
        <taxon>Fusarium</taxon>
        <taxon>Fusarium solani species complex</taxon>
    </lineage>
</organism>
<dbReference type="InterPro" id="IPR052895">
    <property type="entry name" value="HetReg/Transcr_Mod"/>
</dbReference>
<dbReference type="Pfam" id="PF06985">
    <property type="entry name" value="HET"/>
    <property type="match status" value="1"/>
</dbReference>
<protein>
    <submittedName>
        <fullName evidence="2">Heterokaryon incompatibility protein-domain-containing protein</fullName>
    </submittedName>
</protein>
<evidence type="ECO:0000313" key="2">
    <source>
        <dbReference type="EMBL" id="KAH7231983.1"/>
    </source>
</evidence>
<dbReference type="AlphaFoldDB" id="A0A9P9G4B6"/>
<reference evidence="2" key="1">
    <citation type="journal article" date="2021" name="Nat. Commun.">
        <title>Genetic determinants of endophytism in the Arabidopsis root mycobiome.</title>
        <authorList>
            <person name="Mesny F."/>
            <person name="Miyauchi S."/>
            <person name="Thiergart T."/>
            <person name="Pickel B."/>
            <person name="Atanasova L."/>
            <person name="Karlsson M."/>
            <person name="Huettel B."/>
            <person name="Barry K.W."/>
            <person name="Haridas S."/>
            <person name="Chen C."/>
            <person name="Bauer D."/>
            <person name="Andreopoulos W."/>
            <person name="Pangilinan J."/>
            <person name="LaButti K."/>
            <person name="Riley R."/>
            <person name="Lipzen A."/>
            <person name="Clum A."/>
            <person name="Drula E."/>
            <person name="Henrissat B."/>
            <person name="Kohler A."/>
            <person name="Grigoriev I.V."/>
            <person name="Martin F.M."/>
            <person name="Hacquard S."/>
        </authorList>
    </citation>
    <scope>NUCLEOTIDE SEQUENCE</scope>
    <source>
        <strain evidence="2">FSSC 5 MPI-SDFR-AT-0091</strain>
    </source>
</reference>
<dbReference type="OrthoDB" id="2288928at2759"/>